<dbReference type="PANTHER" id="PTHR36933">
    <property type="entry name" value="SLL0788 PROTEIN"/>
    <property type="match status" value="1"/>
</dbReference>
<evidence type="ECO:0000313" key="3">
    <source>
        <dbReference type="EMBL" id="ATB46272.1"/>
    </source>
</evidence>
<gene>
    <name evidence="3" type="ORF">MYMAC_001864</name>
</gene>
<keyword evidence="1" id="KW-0732">Signal</keyword>
<dbReference type="InterPro" id="IPR012347">
    <property type="entry name" value="Ferritin-like"/>
</dbReference>
<feature type="signal peptide" evidence="1">
    <location>
        <begin position="1"/>
        <end position="19"/>
    </location>
</feature>
<keyword evidence="4" id="KW-1185">Reference proteome</keyword>
<reference evidence="3 4" key="1">
    <citation type="submission" date="2017-06" db="EMBL/GenBank/DDBJ databases">
        <title>Sequencing and comparative analysis of myxobacterial genomes.</title>
        <authorList>
            <person name="Rupp O."/>
            <person name="Goesmann A."/>
            <person name="Sogaard-Andersen L."/>
        </authorList>
    </citation>
    <scope>NUCLEOTIDE SEQUENCE [LARGE SCALE GENOMIC DNA]</scope>
    <source>
        <strain evidence="3 4">DSM 14697</strain>
    </source>
</reference>
<proteinExistence type="predicted"/>
<sequence>MSSPMMCRALAVVFLAVVAGCGDDEPSSHSMSMGDGVAPEQLVVDGNYSDERFIDMMAAHHQMATEMAIVEEQRGTRQELRALATKMIQDQRQEIDELKALKQAHFGSSDVPTMMSESEMQNSGMLMPNELAQQPDVDKAFIDSMMPHHSGAIQMAAVALRRSSIAEIRTLARRIIDAQAEEIGQMIAWRKAWYGSQP</sequence>
<protein>
    <recommendedName>
        <fullName evidence="2">DUF305 domain-containing protein</fullName>
    </recommendedName>
</protein>
<dbReference type="AlphaFoldDB" id="A0A250JS15"/>
<name>A0A250JS15_9BACT</name>
<feature type="chain" id="PRO_5012287046" description="DUF305 domain-containing protein" evidence="1">
    <location>
        <begin position="20"/>
        <end position="198"/>
    </location>
</feature>
<dbReference type="PANTHER" id="PTHR36933:SF1">
    <property type="entry name" value="SLL0788 PROTEIN"/>
    <property type="match status" value="1"/>
</dbReference>
<feature type="domain" description="DUF305" evidence="2">
    <location>
        <begin position="30"/>
        <end position="101"/>
    </location>
</feature>
<dbReference type="KEGG" id="mmas:MYMAC_001864"/>
<dbReference type="Proteomes" id="UP000217343">
    <property type="component" value="Chromosome"/>
</dbReference>
<accession>A0A250JS15</accession>
<evidence type="ECO:0000259" key="2">
    <source>
        <dbReference type="Pfam" id="PF03713"/>
    </source>
</evidence>
<feature type="domain" description="DUF305" evidence="2">
    <location>
        <begin position="138"/>
        <end position="197"/>
    </location>
</feature>
<dbReference type="Gene3D" id="1.20.1260.10">
    <property type="match status" value="2"/>
</dbReference>
<dbReference type="InterPro" id="IPR005183">
    <property type="entry name" value="DUF305_CopM-like"/>
</dbReference>
<dbReference type="Pfam" id="PF03713">
    <property type="entry name" value="DUF305"/>
    <property type="match status" value="2"/>
</dbReference>
<organism evidence="3 4">
    <name type="scientific">Corallococcus macrosporus DSM 14697</name>
    <dbReference type="NCBI Taxonomy" id="1189310"/>
    <lineage>
        <taxon>Bacteria</taxon>
        <taxon>Pseudomonadati</taxon>
        <taxon>Myxococcota</taxon>
        <taxon>Myxococcia</taxon>
        <taxon>Myxococcales</taxon>
        <taxon>Cystobacterineae</taxon>
        <taxon>Myxococcaceae</taxon>
        <taxon>Corallococcus</taxon>
    </lineage>
</organism>
<dbReference type="EMBL" id="CP022203">
    <property type="protein sequence ID" value="ATB46272.1"/>
    <property type="molecule type" value="Genomic_DNA"/>
</dbReference>
<evidence type="ECO:0000256" key="1">
    <source>
        <dbReference type="SAM" id="SignalP"/>
    </source>
</evidence>
<evidence type="ECO:0000313" key="4">
    <source>
        <dbReference type="Proteomes" id="UP000217343"/>
    </source>
</evidence>